<dbReference type="RefSeq" id="WP_173776358.1">
    <property type="nucleotide sequence ID" value="NZ_LN890656.1"/>
</dbReference>
<sequence>MNHTTHQEGVKKLAELIKDIDIAMLTTVDEDGTLRSRPMSTQEVEFDGDLWFLTSDDTAKVGEISRENRVNVSYAKLDKQRFVSVSGTAEIVNDKAKIEELWSPIYKAYFPKGLDDPSLRLLKIHAEKAEYWESSGLIPTVIAFVQSMAGKEAEMGENEKIQLA</sequence>
<proteinExistence type="predicted"/>
<dbReference type="PANTHER" id="PTHR34818:SF1">
    <property type="entry name" value="PROTEIN BLI-3"/>
    <property type="match status" value="1"/>
</dbReference>
<accession>A0A160T8N8</accession>
<dbReference type="KEGG" id="pbf:CFX0092_B0001"/>
<dbReference type="PANTHER" id="PTHR34818">
    <property type="entry name" value="PROTEIN BLI-3"/>
    <property type="match status" value="1"/>
</dbReference>
<protein>
    <submittedName>
        <fullName evidence="2">Pyridoxamine 5'-phosphate oxidase-related FMN-binding protein</fullName>
    </submittedName>
</protein>
<evidence type="ECO:0000259" key="1">
    <source>
        <dbReference type="Pfam" id="PF16242"/>
    </source>
</evidence>
<dbReference type="InterPro" id="IPR038725">
    <property type="entry name" value="YdaG_split_barrel_FMN-bd"/>
</dbReference>
<dbReference type="Pfam" id="PF16242">
    <property type="entry name" value="Pyrid_ox_like"/>
    <property type="match status" value="1"/>
</dbReference>
<name>A0A160T8N8_9CHLR</name>
<evidence type="ECO:0000313" key="2">
    <source>
        <dbReference type="EMBL" id="CUS05535.1"/>
    </source>
</evidence>
<dbReference type="AlphaFoldDB" id="A0A160T8N8"/>
<dbReference type="InterPro" id="IPR052917">
    <property type="entry name" value="Stress-Dev_Protein"/>
</dbReference>
<dbReference type="InterPro" id="IPR012349">
    <property type="entry name" value="Split_barrel_FMN-bd"/>
</dbReference>
<feature type="domain" description="General stress protein FMN-binding split barrel" evidence="1">
    <location>
        <begin position="9"/>
        <end position="151"/>
    </location>
</feature>
<keyword evidence="3" id="KW-1185">Reference proteome</keyword>
<dbReference type="Proteomes" id="UP000215027">
    <property type="component" value="Chromosome II"/>
</dbReference>
<gene>
    <name evidence="2" type="ORF">CFX0092_B0001</name>
</gene>
<dbReference type="SUPFAM" id="SSF50475">
    <property type="entry name" value="FMN-binding split barrel"/>
    <property type="match status" value="1"/>
</dbReference>
<dbReference type="EMBL" id="LN890656">
    <property type="protein sequence ID" value="CUS05535.1"/>
    <property type="molecule type" value="Genomic_DNA"/>
</dbReference>
<dbReference type="Gene3D" id="2.30.110.10">
    <property type="entry name" value="Electron Transport, Fmn-binding Protein, Chain A"/>
    <property type="match status" value="1"/>
</dbReference>
<evidence type="ECO:0000313" key="3">
    <source>
        <dbReference type="Proteomes" id="UP000215027"/>
    </source>
</evidence>
<reference evidence="2" key="1">
    <citation type="submission" date="2016-01" db="EMBL/GenBank/DDBJ databases">
        <authorList>
            <person name="Mcilroy J.S."/>
            <person name="Karst M S."/>
            <person name="Albertsen M."/>
        </authorList>
    </citation>
    <scope>NUCLEOTIDE SEQUENCE</scope>
    <source>
        <strain evidence="2">Cfx-K</strain>
    </source>
</reference>
<organism evidence="2 3">
    <name type="scientific">Candidatus Promineifilum breve</name>
    <dbReference type="NCBI Taxonomy" id="1806508"/>
    <lineage>
        <taxon>Bacteria</taxon>
        <taxon>Bacillati</taxon>
        <taxon>Chloroflexota</taxon>
        <taxon>Ardenticatenia</taxon>
        <taxon>Candidatus Promineifilales</taxon>
        <taxon>Candidatus Promineifilaceae</taxon>
        <taxon>Candidatus Promineifilum</taxon>
    </lineage>
</organism>